<dbReference type="AlphaFoldDB" id="A0A392SQ85"/>
<proteinExistence type="predicted"/>
<accession>A0A392SQ85</accession>
<comment type="caution">
    <text evidence="1">The sequence shown here is derived from an EMBL/GenBank/DDBJ whole genome shotgun (WGS) entry which is preliminary data.</text>
</comment>
<evidence type="ECO:0000313" key="1">
    <source>
        <dbReference type="EMBL" id="MCI50374.1"/>
    </source>
</evidence>
<feature type="non-terminal residue" evidence="1">
    <location>
        <position position="1"/>
    </location>
</feature>
<name>A0A392SQ85_9FABA</name>
<reference evidence="1 2" key="1">
    <citation type="journal article" date="2018" name="Front. Plant Sci.">
        <title>Red Clover (Trifolium pratense) and Zigzag Clover (T. medium) - A Picture of Genomic Similarities and Differences.</title>
        <authorList>
            <person name="Dluhosova J."/>
            <person name="Istvanek J."/>
            <person name="Nedelnik J."/>
            <person name="Repkova J."/>
        </authorList>
    </citation>
    <scope>NUCLEOTIDE SEQUENCE [LARGE SCALE GENOMIC DNA]</scope>
    <source>
        <strain evidence="2">cv. 10/8</strain>
        <tissue evidence="1">Leaf</tissue>
    </source>
</reference>
<organism evidence="1 2">
    <name type="scientific">Trifolium medium</name>
    <dbReference type="NCBI Taxonomy" id="97028"/>
    <lineage>
        <taxon>Eukaryota</taxon>
        <taxon>Viridiplantae</taxon>
        <taxon>Streptophyta</taxon>
        <taxon>Embryophyta</taxon>
        <taxon>Tracheophyta</taxon>
        <taxon>Spermatophyta</taxon>
        <taxon>Magnoliopsida</taxon>
        <taxon>eudicotyledons</taxon>
        <taxon>Gunneridae</taxon>
        <taxon>Pentapetalae</taxon>
        <taxon>rosids</taxon>
        <taxon>fabids</taxon>
        <taxon>Fabales</taxon>
        <taxon>Fabaceae</taxon>
        <taxon>Papilionoideae</taxon>
        <taxon>50 kb inversion clade</taxon>
        <taxon>NPAAA clade</taxon>
        <taxon>Hologalegina</taxon>
        <taxon>IRL clade</taxon>
        <taxon>Trifolieae</taxon>
        <taxon>Trifolium</taxon>
    </lineage>
</organism>
<dbReference type="Proteomes" id="UP000265520">
    <property type="component" value="Unassembled WGS sequence"/>
</dbReference>
<dbReference type="EMBL" id="LXQA010415555">
    <property type="protein sequence ID" value="MCI50374.1"/>
    <property type="molecule type" value="Genomic_DNA"/>
</dbReference>
<protein>
    <submittedName>
        <fullName evidence="1">Uncharacterized protein</fullName>
    </submittedName>
</protein>
<evidence type="ECO:0000313" key="2">
    <source>
        <dbReference type="Proteomes" id="UP000265520"/>
    </source>
</evidence>
<sequence length="56" mass="6521">FCLWRGAQWSWRNAPSSSGEDWTRFCHWRGAQWPWRNAPSHSSEGWTVSVDGAARD</sequence>
<keyword evidence="2" id="KW-1185">Reference proteome</keyword>